<name>A0A447GKF4_9MYCO</name>
<gene>
    <name evidence="3" type="ORF">MB901379_04594</name>
</gene>
<feature type="domain" description="PAC" evidence="1">
    <location>
        <begin position="63"/>
        <end position="115"/>
    </location>
</feature>
<dbReference type="InterPro" id="IPR013655">
    <property type="entry name" value="PAS_fold_3"/>
</dbReference>
<accession>A0A447GKF4</accession>
<dbReference type="InterPro" id="IPR011006">
    <property type="entry name" value="CheY-like_superfamily"/>
</dbReference>
<dbReference type="Gene3D" id="3.30.450.20">
    <property type="entry name" value="PAS domain"/>
    <property type="match status" value="1"/>
</dbReference>
<dbReference type="InterPro" id="IPR035965">
    <property type="entry name" value="PAS-like_dom_sf"/>
</dbReference>
<proteinExistence type="predicted"/>
<dbReference type="SUPFAM" id="SSF52172">
    <property type="entry name" value="CheY-like"/>
    <property type="match status" value="1"/>
</dbReference>
<dbReference type="Proteomes" id="UP000269998">
    <property type="component" value="Chromosome"/>
</dbReference>
<dbReference type="InterPro" id="IPR000014">
    <property type="entry name" value="PAS"/>
</dbReference>
<sequence>MGRFRYISRDDRWEWSDELARIYGYQPGRVRPTADLLIAHKHPDDKAVVAEMVERVCRYGMACSNQLRIIDTHGDTHVVVVVANPLYDGKGALAGTAGFYVDITEQFESDVQKRLTESVAAVNSRRALINQAIGVLMHEYRLDADSAFQLLAKWSQESNTKLRLLAERVTGDPGARDALLNDAADTVAKLLRTAREGSK</sequence>
<dbReference type="OrthoDB" id="3787288at2"/>
<organism evidence="3 4">
    <name type="scientific">Mycobacterium basiliense</name>
    <dbReference type="NCBI Taxonomy" id="2094119"/>
    <lineage>
        <taxon>Bacteria</taxon>
        <taxon>Bacillati</taxon>
        <taxon>Actinomycetota</taxon>
        <taxon>Actinomycetes</taxon>
        <taxon>Mycobacteriales</taxon>
        <taxon>Mycobacteriaceae</taxon>
        <taxon>Mycobacterium</taxon>
    </lineage>
</organism>
<dbReference type="InterPro" id="IPR005561">
    <property type="entry name" value="ANTAR"/>
</dbReference>
<evidence type="ECO:0000259" key="1">
    <source>
        <dbReference type="PROSITE" id="PS50113"/>
    </source>
</evidence>
<dbReference type="Pfam" id="PF08447">
    <property type="entry name" value="PAS_3"/>
    <property type="match status" value="1"/>
</dbReference>
<dbReference type="Gene3D" id="1.10.10.10">
    <property type="entry name" value="Winged helix-like DNA-binding domain superfamily/Winged helix DNA-binding domain"/>
    <property type="match status" value="1"/>
</dbReference>
<dbReference type="PROSITE" id="PS50113">
    <property type="entry name" value="PAC"/>
    <property type="match status" value="1"/>
</dbReference>
<dbReference type="SMART" id="SM01012">
    <property type="entry name" value="ANTAR"/>
    <property type="match status" value="1"/>
</dbReference>
<dbReference type="RefSeq" id="WP_158018581.1">
    <property type="nucleotide sequence ID" value="NZ_CBCSKE010000003.1"/>
</dbReference>
<dbReference type="EMBL" id="LR130759">
    <property type="protein sequence ID" value="VDM90982.1"/>
    <property type="molecule type" value="Genomic_DNA"/>
</dbReference>
<dbReference type="KEGG" id="mbai:MB901379_04594"/>
<evidence type="ECO:0000259" key="2">
    <source>
        <dbReference type="PROSITE" id="PS50921"/>
    </source>
</evidence>
<dbReference type="SUPFAM" id="SSF55785">
    <property type="entry name" value="PYP-like sensor domain (PAS domain)"/>
    <property type="match status" value="1"/>
</dbReference>
<dbReference type="NCBIfam" id="TIGR00229">
    <property type="entry name" value="sensory_box"/>
    <property type="match status" value="1"/>
</dbReference>
<dbReference type="InterPro" id="IPR036388">
    <property type="entry name" value="WH-like_DNA-bd_sf"/>
</dbReference>
<dbReference type="InterPro" id="IPR000700">
    <property type="entry name" value="PAS-assoc_C"/>
</dbReference>
<reference evidence="4" key="1">
    <citation type="submission" date="2018-02" db="EMBL/GenBank/DDBJ databases">
        <authorList>
            <person name="Seth-Smith MB H."/>
            <person name="Seth-Smith H."/>
        </authorList>
    </citation>
    <scope>NUCLEOTIDE SEQUENCE [LARGE SCALE GENOMIC DNA]</scope>
</reference>
<dbReference type="AlphaFoldDB" id="A0A447GKF4"/>
<keyword evidence="4" id="KW-1185">Reference proteome</keyword>
<evidence type="ECO:0000313" key="3">
    <source>
        <dbReference type="EMBL" id="VDM90982.1"/>
    </source>
</evidence>
<dbReference type="PROSITE" id="PS50921">
    <property type="entry name" value="ANTAR"/>
    <property type="match status" value="1"/>
</dbReference>
<dbReference type="Pfam" id="PF03861">
    <property type="entry name" value="ANTAR"/>
    <property type="match status" value="1"/>
</dbReference>
<dbReference type="GO" id="GO:0003723">
    <property type="term" value="F:RNA binding"/>
    <property type="evidence" value="ECO:0007669"/>
    <property type="project" value="InterPro"/>
</dbReference>
<protein>
    <submittedName>
        <fullName evidence="3">ANTAR domain protein</fullName>
    </submittedName>
</protein>
<feature type="domain" description="ANTAR" evidence="2">
    <location>
        <begin position="109"/>
        <end position="170"/>
    </location>
</feature>
<evidence type="ECO:0000313" key="4">
    <source>
        <dbReference type="Proteomes" id="UP000269998"/>
    </source>
</evidence>